<organism evidence="1 2">
    <name type="scientific">Formimonas warabiya</name>
    <dbReference type="NCBI Taxonomy" id="1761012"/>
    <lineage>
        <taxon>Bacteria</taxon>
        <taxon>Bacillati</taxon>
        <taxon>Bacillota</taxon>
        <taxon>Clostridia</taxon>
        <taxon>Eubacteriales</taxon>
        <taxon>Peptococcaceae</taxon>
        <taxon>Candidatus Formimonas</taxon>
    </lineage>
</organism>
<dbReference type="KEGG" id="fwa:DCMF_25600"/>
<sequence length="437" mass="47741">MKPTKKLRIGNFHVKDIVFGAETSFKNGVLTVNREEAIAYLDPDKELKNIQLHIVHPGDKTRILPCKIPVEPRFRPDGRATFPGLTGNLANCGDGDLYAMKGISVISCGKYANSGDGMLDMSGPGAQHSIFAKMVNLVVYAELINPVKTDQNYRYEKPLKLATHLLADYVAKTLEGQEPDDWEIYELEPGAVEAEKKGLPRVACFVMMNNHVGRENYCHERIFDVDSDNFMPVVLHPNCAFDGAVAGFQGMCGDCVNTYSIQNLPVLKRLYAEHGKTINLAGVIFAPTDGDNRIKFATRLAAGELASMLNLDGAIVATCYGGANWDIDFFYVLAELEDRGIKTVGLTGEHNGKTFMDPKGDAIVTGGNSGTIFEFPPMDNIIGDINSVGRDFYFGAWSVHAIYGPSLRPDGSIICNGCMIADSTNNNGFTTKTAKDF</sequence>
<dbReference type="RefSeq" id="WP_148137055.1">
    <property type="nucleotide sequence ID" value="NZ_CP017634.1"/>
</dbReference>
<gene>
    <name evidence="1" type="ORF">DCMF_25600</name>
</gene>
<accession>A0A3G1KZ79</accession>
<protein>
    <recommendedName>
        <fullName evidence="3">Glycine reductase</fullName>
    </recommendedName>
</protein>
<dbReference type="OrthoDB" id="5808629at2"/>
<keyword evidence="2" id="KW-1185">Reference proteome</keyword>
<dbReference type="InterPro" id="IPR015417">
    <property type="entry name" value="Gly_reductase_pB_sua/b"/>
</dbReference>
<dbReference type="Pfam" id="PF09338">
    <property type="entry name" value="Gly_reductase"/>
    <property type="match status" value="1"/>
</dbReference>
<evidence type="ECO:0000313" key="2">
    <source>
        <dbReference type="Proteomes" id="UP000323521"/>
    </source>
</evidence>
<evidence type="ECO:0008006" key="3">
    <source>
        <dbReference type="Google" id="ProtNLM"/>
    </source>
</evidence>
<dbReference type="Proteomes" id="UP000323521">
    <property type="component" value="Chromosome"/>
</dbReference>
<reference evidence="1 2" key="1">
    <citation type="submission" date="2016-10" db="EMBL/GenBank/DDBJ databases">
        <title>Complete Genome Sequence of Peptococcaceae strain DCMF.</title>
        <authorList>
            <person name="Edwards R.J."/>
            <person name="Holland S.I."/>
            <person name="Deshpande N.P."/>
            <person name="Wong Y.K."/>
            <person name="Ertan H."/>
            <person name="Manefield M."/>
            <person name="Russell T.L."/>
            <person name="Lee M.J."/>
        </authorList>
    </citation>
    <scope>NUCLEOTIDE SEQUENCE [LARGE SCALE GENOMIC DNA]</scope>
    <source>
        <strain evidence="1 2">DCMF</strain>
    </source>
</reference>
<evidence type="ECO:0000313" key="1">
    <source>
        <dbReference type="EMBL" id="ATW27679.1"/>
    </source>
</evidence>
<dbReference type="GO" id="GO:0050485">
    <property type="term" value="F:oxidoreductase activity, acting on X-H and Y-H to form an X-Y bond, with a disulfide as acceptor"/>
    <property type="evidence" value="ECO:0007669"/>
    <property type="project" value="InterPro"/>
</dbReference>
<dbReference type="AlphaFoldDB" id="A0A3G1KZ79"/>
<name>A0A3G1KZ79_FORW1</name>
<proteinExistence type="predicted"/>
<dbReference type="EMBL" id="CP017634">
    <property type="protein sequence ID" value="ATW27679.1"/>
    <property type="molecule type" value="Genomic_DNA"/>
</dbReference>